<dbReference type="SMART" id="SM00342">
    <property type="entry name" value="HTH_ARAC"/>
    <property type="match status" value="1"/>
</dbReference>
<dbReference type="PANTHER" id="PTHR43280">
    <property type="entry name" value="ARAC-FAMILY TRANSCRIPTIONAL REGULATOR"/>
    <property type="match status" value="1"/>
</dbReference>
<dbReference type="EMBL" id="JABUFE010000006">
    <property type="protein sequence ID" value="NSX55368.1"/>
    <property type="molecule type" value="Genomic_DNA"/>
</dbReference>
<evidence type="ECO:0000256" key="2">
    <source>
        <dbReference type="ARBA" id="ARBA00023125"/>
    </source>
</evidence>
<dbReference type="SUPFAM" id="SSF51215">
    <property type="entry name" value="Regulatory protein AraC"/>
    <property type="match status" value="1"/>
</dbReference>
<dbReference type="PROSITE" id="PS01124">
    <property type="entry name" value="HTH_ARAC_FAMILY_2"/>
    <property type="match status" value="1"/>
</dbReference>
<dbReference type="Gene3D" id="1.10.10.60">
    <property type="entry name" value="Homeodomain-like"/>
    <property type="match status" value="1"/>
</dbReference>
<protein>
    <submittedName>
        <fullName evidence="5">Helix-turn-helix domain-containing protein</fullName>
    </submittedName>
</protein>
<evidence type="ECO:0000313" key="6">
    <source>
        <dbReference type="Proteomes" id="UP000777935"/>
    </source>
</evidence>
<organism evidence="5 6">
    <name type="scientific">Parasulfitobacter algicola</name>
    <dbReference type="NCBI Taxonomy" id="2614809"/>
    <lineage>
        <taxon>Bacteria</taxon>
        <taxon>Pseudomonadati</taxon>
        <taxon>Pseudomonadota</taxon>
        <taxon>Alphaproteobacteria</taxon>
        <taxon>Rhodobacterales</taxon>
        <taxon>Roseobacteraceae</taxon>
        <taxon>Parasulfitobacter</taxon>
    </lineage>
</organism>
<sequence length="266" mass="29563">MVSKETLDQIKSLPLAQMVKREPWRASLPHSETSHTLLWITRGQGRITVAGRRSGFGTHNAIFIPAGTMFAIEPGTGTFGSVIFLPQDERLGLPTDPVHLRTRDVSAHKEFNANLEQLQRELDSERPGQDRAAFAYAALLGVWLDRQHAEEAAAQYSDAATRLVARYTRLIENKYPTGHNVQHYATALGVTATHLTRVCNQVSGQPASQVLNDRVMYEARRLLRDTKEPVNAIAKSLGFSTPAYFTRAFQSHSTMTPSAYRNGAHI</sequence>
<dbReference type="PRINTS" id="PR00032">
    <property type="entry name" value="HTHARAC"/>
</dbReference>
<keyword evidence="3" id="KW-0804">Transcription</keyword>
<proteinExistence type="predicted"/>
<gene>
    <name evidence="5" type="ORF">HRQ87_11195</name>
</gene>
<keyword evidence="6" id="KW-1185">Reference proteome</keyword>
<accession>A0ABX2IR58</accession>
<dbReference type="RefSeq" id="WP_174138339.1">
    <property type="nucleotide sequence ID" value="NZ_JABUFE010000006.1"/>
</dbReference>
<keyword evidence="1" id="KW-0805">Transcription regulation</keyword>
<dbReference type="InterPro" id="IPR020449">
    <property type="entry name" value="Tscrpt_reg_AraC-type_HTH"/>
</dbReference>
<dbReference type="InterPro" id="IPR018060">
    <property type="entry name" value="HTH_AraC"/>
</dbReference>
<reference evidence="5 6" key="1">
    <citation type="submission" date="2020-06" db="EMBL/GenBank/DDBJ databases">
        <title>Sulfitobacter algicola sp. nov., isolated from green algae.</title>
        <authorList>
            <person name="Wang C."/>
        </authorList>
    </citation>
    <scope>NUCLEOTIDE SEQUENCE [LARGE SCALE GENOMIC DNA]</scope>
    <source>
        <strain evidence="5 6">1151</strain>
    </source>
</reference>
<dbReference type="Pfam" id="PF12833">
    <property type="entry name" value="HTH_18"/>
    <property type="match status" value="1"/>
</dbReference>
<keyword evidence="2" id="KW-0238">DNA-binding</keyword>
<dbReference type="InterPro" id="IPR009057">
    <property type="entry name" value="Homeodomain-like_sf"/>
</dbReference>
<dbReference type="PANTHER" id="PTHR43280:SF32">
    <property type="entry name" value="TRANSCRIPTIONAL REGULATORY PROTEIN"/>
    <property type="match status" value="1"/>
</dbReference>
<dbReference type="Proteomes" id="UP000777935">
    <property type="component" value="Unassembled WGS sequence"/>
</dbReference>
<evidence type="ECO:0000256" key="1">
    <source>
        <dbReference type="ARBA" id="ARBA00023015"/>
    </source>
</evidence>
<evidence type="ECO:0000256" key="3">
    <source>
        <dbReference type="ARBA" id="ARBA00023163"/>
    </source>
</evidence>
<evidence type="ECO:0000313" key="5">
    <source>
        <dbReference type="EMBL" id="NSX55368.1"/>
    </source>
</evidence>
<dbReference type="SUPFAM" id="SSF46689">
    <property type="entry name" value="Homeodomain-like"/>
    <property type="match status" value="1"/>
</dbReference>
<feature type="domain" description="HTH araC/xylS-type" evidence="4">
    <location>
        <begin position="165"/>
        <end position="263"/>
    </location>
</feature>
<dbReference type="InterPro" id="IPR037923">
    <property type="entry name" value="HTH-like"/>
</dbReference>
<name>A0ABX2IR58_9RHOB</name>
<comment type="caution">
    <text evidence="5">The sequence shown here is derived from an EMBL/GenBank/DDBJ whole genome shotgun (WGS) entry which is preliminary data.</text>
</comment>
<evidence type="ECO:0000259" key="4">
    <source>
        <dbReference type="PROSITE" id="PS01124"/>
    </source>
</evidence>